<comment type="subcellular location">
    <subcellularLocation>
        <location evidence="1 10">Mitochondrion matrix</location>
    </subcellularLocation>
</comment>
<dbReference type="PANTHER" id="PTHR11947:SF20">
    <property type="entry name" value="[3-METHYL-2-OXOBUTANOATE DEHYDROGENASE [LIPOAMIDE]] KINASE, MITOCHONDRIAL"/>
    <property type="match status" value="1"/>
</dbReference>
<comment type="similarity">
    <text evidence="2 10">Belongs to the PDK/BCKDK protein kinase family.</text>
</comment>
<dbReference type="GO" id="GO:0010906">
    <property type="term" value="P:regulation of glucose metabolic process"/>
    <property type="evidence" value="ECO:0007669"/>
    <property type="project" value="TreeGrafter"/>
</dbReference>
<keyword evidence="4 10" id="KW-0808">Transferase</keyword>
<evidence type="ECO:0000256" key="6">
    <source>
        <dbReference type="ARBA" id="ARBA00022777"/>
    </source>
</evidence>
<dbReference type="Gene3D" id="1.20.140.20">
    <property type="entry name" value="Alpha-ketoacid/pyruvate dehydrogenase kinase, N-terminal domain"/>
    <property type="match status" value="1"/>
</dbReference>
<accession>A0A4P9XCQ8</accession>
<dbReference type="OrthoDB" id="3264224at2759"/>
<dbReference type="InterPro" id="IPR004358">
    <property type="entry name" value="Sig_transdc_His_kin-like_C"/>
</dbReference>
<evidence type="ECO:0000256" key="3">
    <source>
        <dbReference type="ARBA" id="ARBA00022553"/>
    </source>
</evidence>
<dbReference type="SUPFAM" id="SSF55874">
    <property type="entry name" value="ATPase domain of HSP90 chaperone/DNA topoisomerase II/histidine kinase"/>
    <property type="match status" value="1"/>
</dbReference>
<name>A0A4P9XCQ8_9FUNG</name>
<organism evidence="12 13">
    <name type="scientific">Caulochytrium protostelioides</name>
    <dbReference type="NCBI Taxonomy" id="1555241"/>
    <lineage>
        <taxon>Eukaryota</taxon>
        <taxon>Fungi</taxon>
        <taxon>Fungi incertae sedis</taxon>
        <taxon>Chytridiomycota</taxon>
        <taxon>Chytridiomycota incertae sedis</taxon>
        <taxon>Chytridiomycetes</taxon>
        <taxon>Caulochytriales</taxon>
        <taxon>Caulochytriaceae</taxon>
        <taxon>Caulochytrium</taxon>
    </lineage>
</organism>
<dbReference type="InterPro" id="IPR036890">
    <property type="entry name" value="HATPase_C_sf"/>
</dbReference>
<dbReference type="STRING" id="1555241.A0A4P9XCQ8"/>
<keyword evidence="7 10" id="KW-0067">ATP-binding</keyword>
<evidence type="ECO:0000313" key="12">
    <source>
        <dbReference type="EMBL" id="RKP02960.1"/>
    </source>
</evidence>
<keyword evidence="6 10" id="KW-0418">Kinase</keyword>
<dbReference type="Pfam" id="PF10436">
    <property type="entry name" value="BCDHK_Adom3"/>
    <property type="match status" value="1"/>
</dbReference>
<dbReference type="Proteomes" id="UP000274922">
    <property type="component" value="Unassembled WGS sequence"/>
</dbReference>
<evidence type="ECO:0000313" key="13">
    <source>
        <dbReference type="Proteomes" id="UP000274922"/>
    </source>
</evidence>
<keyword evidence="3" id="KW-0597">Phosphoprotein</keyword>
<dbReference type="GO" id="GO:0005524">
    <property type="term" value="F:ATP binding"/>
    <property type="evidence" value="ECO:0007669"/>
    <property type="project" value="UniProtKB-UniRule"/>
</dbReference>
<evidence type="ECO:0000259" key="11">
    <source>
        <dbReference type="PROSITE" id="PS50109"/>
    </source>
</evidence>
<dbReference type="SMART" id="SM00387">
    <property type="entry name" value="HATPase_c"/>
    <property type="match status" value="1"/>
</dbReference>
<evidence type="ECO:0000256" key="2">
    <source>
        <dbReference type="ARBA" id="ARBA00006155"/>
    </source>
</evidence>
<feature type="domain" description="Histidine kinase" evidence="11">
    <location>
        <begin position="219"/>
        <end position="355"/>
    </location>
</feature>
<dbReference type="InterPro" id="IPR005467">
    <property type="entry name" value="His_kinase_dom"/>
</dbReference>
<evidence type="ECO:0000256" key="9">
    <source>
        <dbReference type="ARBA" id="ARBA00023128"/>
    </source>
</evidence>
<evidence type="ECO:0000256" key="8">
    <source>
        <dbReference type="ARBA" id="ARBA00022946"/>
    </source>
</evidence>
<dbReference type="SUPFAM" id="SSF69012">
    <property type="entry name" value="alpha-ketoacid dehydrogenase kinase, N-terminal domain"/>
    <property type="match status" value="1"/>
</dbReference>
<dbReference type="PANTHER" id="PTHR11947">
    <property type="entry name" value="PYRUVATE DEHYDROGENASE KINASE"/>
    <property type="match status" value="1"/>
</dbReference>
<keyword evidence="5 10" id="KW-0547">Nucleotide-binding</keyword>
<dbReference type="Gene3D" id="3.30.565.10">
    <property type="entry name" value="Histidine kinase-like ATPase, C-terminal domain"/>
    <property type="match status" value="1"/>
</dbReference>
<reference evidence="13" key="1">
    <citation type="journal article" date="2018" name="Nat. Microbiol.">
        <title>Leveraging single-cell genomics to expand the fungal tree of life.</title>
        <authorList>
            <person name="Ahrendt S.R."/>
            <person name="Quandt C.A."/>
            <person name="Ciobanu D."/>
            <person name="Clum A."/>
            <person name="Salamov A."/>
            <person name="Andreopoulos B."/>
            <person name="Cheng J.F."/>
            <person name="Woyke T."/>
            <person name="Pelin A."/>
            <person name="Henrissat B."/>
            <person name="Reynolds N.K."/>
            <person name="Benny G.L."/>
            <person name="Smith M.E."/>
            <person name="James T.Y."/>
            <person name="Grigoriev I.V."/>
        </authorList>
    </citation>
    <scope>NUCLEOTIDE SEQUENCE [LARGE SCALE GENOMIC DNA]</scope>
    <source>
        <strain evidence="13">ATCC 52028</strain>
    </source>
</reference>
<evidence type="ECO:0000256" key="7">
    <source>
        <dbReference type="ARBA" id="ARBA00022840"/>
    </source>
</evidence>
<dbReference type="AlphaFoldDB" id="A0A4P9XCQ8"/>
<keyword evidence="9 10" id="KW-0496">Mitochondrion</keyword>
<evidence type="ECO:0000256" key="4">
    <source>
        <dbReference type="ARBA" id="ARBA00022679"/>
    </source>
</evidence>
<dbReference type="PRINTS" id="PR00344">
    <property type="entry name" value="BCTRLSENSOR"/>
</dbReference>
<dbReference type="Pfam" id="PF02518">
    <property type="entry name" value="HATPase_c"/>
    <property type="match status" value="1"/>
</dbReference>
<evidence type="ECO:0000256" key="10">
    <source>
        <dbReference type="RuleBase" id="RU366032"/>
    </source>
</evidence>
<dbReference type="EMBL" id="ML014131">
    <property type="protein sequence ID" value="RKP02960.1"/>
    <property type="molecule type" value="Genomic_DNA"/>
</dbReference>
<evidence type="ECO:0000256" key="5">
    <source>
        <dbReference type="ARBA" id="ARBA00022741"/>
    </source>
</evidence>
<dbReference type="GO" id="GO:0004740">
    <property type="term" value="F:pyruvate dehydrogenase (acetyl-transferring) kinase activity"/>
    <property type="evidence" value="ECO:0007669"/>
    <property type="project" value="TreeGrafter"/>
</dbReference>
<dbReference type="GO" id="GO:0005759">
    <property type="term" value="C:mitochondrial matrix"/>
    <property type="evidence" value="ECO:0007669"/>
    <property type="project" value="UniProtKB-SubCell"/>
</dbReference>
<keyword evidence="13" id="KW-1185">Reference proteome</keyword>
<sequence>MPVNPIWLSTDRVESYAQIRLQPITLNSLLDLGLQNNILASARLVHAELPGRLARRVRAIQQLPFIVGVNPYIKNVYKMYNDSFEILSQYPEIKDEADVRNYTTQLRALVASHEHVIPNLARGFMECKKYMSTNEINAFLDAMIHSRIGIRVLAEHHLALQERLPNWIGIVNTTCSPVAVVRATAEKCETLCEMNYGSSPEYLVNGHVQTTFAYIRVHLEYVLLELLKNAFRATVEHSDRIGRAEHPPVEVTVSASDRECVIRIRDEGGGITAKNLRRIWEYSYTTVERYDEAHDSVLGMQSHMAMQQGSGGPMAGLGFGLPISRIYSRYFGGSLDIVSITGHGCDVFLKLPNISRIVDKVSI</sequence>
<keyword evidence="8" id="KW-0809">Transit peptide</keyword>
<evidence type="ECO:0000256" key="1">
    <source>
        <dbReference type="ARBA" id="ARBA00004305"/>
    </source>
</evidence>
<dbReference type="EC" id="2.7.11.-" evidence="10"/>
<gene>
    <name evidence="12" type="ORF">CXG81DRAFT_10094</name>
</gene>
<dbReference type="InterPro" id="IPR036784">
    <property type="entry name" value="AK/P_DHK_N_sf"/>
</dbReference>
<protein>
    <recommendedName>
        <fullName evidence="10">Protein-serine/threonine kinase</fullName>
        <ecNumber evidence="10">2.7.11.-</ecNumber>
    </recommendedName>
</protein>
<dbReference type="InterPro" id="IPR039028">
    <property type="entry name" value="BCKD/PDK"/>
</dbReference>
<proteinExistence type="inferred from homology"/>
<dbReference type="InterPro" id="IPR018955">
    <property type="entry name" value="BCDHK/PDK_N"/>
</dbReference>
<dbReference type="InterPro" id="IPR003594">
    <property type="entry name" value="HATPase_dom"/>
</dbReference>
<dbReference type="PROSITE" id="PS50109">
    <property type="entry name" value="HIS_KIN"/>
    <property type="match status" value="1"/>
</dbReference>